<organism evidence="1 2">
    <name type="scientific">Psychromonas ingrahamii (strain DSM 17664 / CCUG 51855 / 37)</name>
    <dbReference type="NCBI Taxonomy" id="357804"/>
    <lineage>
        <taxon>Bacteria</taxon>
        <taxon>Pseudomonadati</taxon>
        <taxon>Pseudomonadota</taxon>
        <taxon>Gammaproteobacteria</taxon>
        <taxon>Alteromonadales</taxon>
        <taxon>Psychromonadaceae</taxon>
        <taxon>Psychromonas</taxon>
    </lineage>
</organism>
<keyword evidence="2" id="KW-1185">Reference proteome</keyword>
<reference evidence="1 2" key="1">
    <citation type="submission" date="2007-01" db="EMBL/GenBank/DDBJ databases">
        <title>Complete sequence of Psychromonas ingrahamii 37.</title>
        <authorList>
            <consortium name="US DOE Joint Genome Institute"/>
            <person name="Copeland A."/>
            <person name="Lucas S."/>
            <person name="Lapidus A."/>
            <person name="Barry K."/>
            <person name="Detter J.C."/>
            <person name="Glavina del Rio T."/>
            <person name="Hammon N."/>
            <person name="Israni S."/>
            <person name="Dalin E."/>
            <person name="Tice H."/>
            <person name="Pitluck S."/>
            <person name="Thompson L.S."/>
            <person name="Brettin T."/>
            <person name="Bruce D."/>
            <person name="Han C."/>
            <person name="Tapia R."/>
            <person name="Schmutz J."/>
            <person name="Larimer F."/>
            <person name="Land M."/>
            <person name="Hauser L."/>
            <person name="Kyrpides N."/>
            <person name="Ivanova N."/>
            <person name="Staley J."/>
            <person name="Richardson P."/>
        </authorList>
    </citation>
    <scope>NUCLEOTIDE SEQUENCE [LARGE SCALE GENOMIC DNA]</scope>
    <source>
        <strain evidence="1 2">37</strain>
    </source>
</reference>
<dbReference type="HOGENOM" id="CLU_1853351_0_0_6"/>
<gene>
    <name evidence="1" type="ordered locus">Ping_1588</name>
</gene>
<dbReference type="Gene3D" id="1.10.520.40">
    <property type="entry name" value="CRISPR-associated protein Cse2"/>
    <property type="match status" value="1"/>
</dbReference>
<dbReference type="STRING" id="357804.Ping_1588"/>
<proteinExistence type="predicted"/>
<protein>
    <submittedName>
        <fullName evidence="1">CRISPR-associated protein, Cse2 family</fullName>
    </submittedName>
</protein>
<accession>A1SV71</accession>
<evidence type="ECO:0000313" key="2">
    <source>
        <dbReference type="Proteomes" id="UP000000639"/>
    </source>
</evidence>
<dbReference type="RefSeq" id="WP_011769946.1">
    <property type="nucleotide sequence ID" value="NC_008709.1"/>
</dbReference>
<dbReference type="EMBL" id="CP000510">
    <property type="protein sequence ID" value="ABM03386.1"/>
    <property type="molecule type" value="Genomic_DNA"/>
</dbReference>
<dbReference type="KEGG" id="pin:Ping_1588"/>
<dbReference type="eggNOG" id="ENOG50320H9">
    <property type="taxonomic scope" value="Bacteria"/>
</dbReference>
<dbReference type="Proteomes" id="UP000000639">
    <property type="component" value="Chromosome"/>
</dbReference>
<evidence type="ECO:0000313" key="1">
    <source>
        <dbReference type="EMBL" id="ABM03386.1"/>
    </source>
</evidence>
<name>A1SV71_PSYIN</name>
<dbReference type="InterPro" id="IPR038287">
    <property type="entry name" value="Cse2_sf"/>
</dbReference>
<dbReference type="AlphaFoldDB" id="A1SV71"/>
<dbReference type="OrthoDB" id="6399230at2"/>
<sequence length="143" mass="16181">MYQRIYQAYQLLSNGDKADLKRCNLKKLADSPAYFRVLKFSRAKDTPQTQRILYLLVGLKMSDDQPGVNVANALLNAGVKEAQIIQITRSGDNGIDYLKRQLVRCENIKLESIGKLAQFWGDNARRNLLKNFILSANDTQTAS</sequence>